<dbReference type="InterPro" id="IPR013784">
    <property type="entry name" value="Carb-bd-like_fold"/>
</dbReference>
<dbReference type="GO" id="GO:0015344">
    <property type="term" value="F:siderophore uptake transmembrane transporter activity"/>
    <property type="evidence" value="ECO:0007669"/>
    <property type="project" value="TreeGrafter"/>
</dbReference>
<reference evidence="19" key="1">
    <citation type="submission" date="2016-04" db="EMBL/GenBank/DDBJ databases">
        <authorList>
            <person name="Chen L."/>
            <person name="Zhuang W."/>
            <person name="Wang G."/>
        </authorList>
    </citation>
    <scope>NUCLEOTIDE SEQUENCE [LARGE SCALE GENOMIC DNA]</scope>
    <source>
        <strain evidence="19">17621</strain>
    </source>
</reference>
<dbReference type="InterPro" id="IPR012910">
    <property type="entry name" value="Plug_dom"/>
</dbReference>
<dbReference type="InterPro" id="IPR010105">
    <property type="entry name" value="TonB_sidphr_rcpt"/>
</dbReference>
<evidence type="ECO:0000256" key="15">
    <source>
        <dbReference type="RuleBase" id="RU003357"/>
    </source>
</evidence>
<dbReference type="SUPFAM" id="SSF49452">
    <property type="entry name" value="Starch-binding domain-like"/>
    <property type="match status" value="1"/>
</dbReference>
<dbReference type="EMBL" id="LVXG01000034">
    <property type="protein sequence ID" value="OQP44902.1"/>
    <property type="molecule type" value="Genomic_DNA"/>
</dbReference>
<dbReference type="CDD" id="cd01347">
    <property type="entry name" value="ligand_gated_channel"/>
    <property type="match status" value="1"/>
</dbReference>
<dbReference type="GO" id="GO:0038023">
    <property type="term" value="F:signaling receptor activity"/>
    <property type="evidence" value="ECO:0007669"/>
    <property type="project" value="InterPro"/>
</dbReference>
<evidence type="ECO:0000259" key="17">
    <source>
        <dbReference type="Pfam" id="PF07715"/>
    </source>
</evidence>
<comment type="similarity">
    <text evidence="2 14 15">Belongs to the TonB-dependent receptor family.</text>
</comment>
<feature type="domain" description="TonB-dependent receptor-like beta-barrel" evidence="16">
    <location>
        <begin position="301"/>
        <end position="761"/>
    </location>
</feature>
<keyword evidence="13 14" id="KW-0998">Cell outer membrane</keyword>
<keyword evidence="19" id="KW-1185">Reference proteome</keyword>
<dbReference type="GO" id="GO:0030246">
    <property type="term" value="F:carbohydrate binding"/>
    <property type="evidence" value="ECO:0007669"/>
    <property type="project" value="InterPro"/>
</dbReference>
<evidence type="ECO:0000256" key="13">
    <source>
        <dbReference type="ARBA" id="ARBA00023237"/>
    </source>
</evidence>
<keyword evidence="11 14" id="KW-0472">Membrane</keyword>
<keyword evidence="10 15" id="KW-0798">TonB box</keyword>
<dbReference type="Pfam" id="PF07715">
    <property type="entry name" value="Plug"/>
    <property type="match status" value="1"/>
</dbReference>
<evidence type="ECO:0000256" key="9">
    <source>
        <dbReference type="ARBA" id="ARBA00023065"/>
    </source>
</evidence>
<dbReference type="Proteomes" id="UP000192610">
    <property type="component" value="Unassembled WGS sequence"/>
</dbReference>
<dbReference type="AlphaFoldDB" id="A0A1V9EFR1"/>
<dbReference type="NCBIfam" id="TIGR01783">
    <property type="entry name" value="TonB-siderophor"/>
    <property type="match status" value="1"/>
</dbReference>
<dbReference type="GO" id="GO:0015891">
    <property type="term" value="P:siderophore transport"/>
    <property type="evidence" value="ECO:0007669"/>
    <property type="project" value="InterPro"/>
</dbReference>
<keyword evidence="8" id="KW-0408">Iron</keyword>
<evidence type="ECO:0000256" key="10">
    <source>
        <dbReference type="ARBA" id="ARBA00023077"/>
    </source>
</evidence>
<evidence type="ECO:0000256" key="3">
    <source>
        <dbReference type="ARBA" id="ARBA00022448"/>
    </source>
</evidence>
<name>A0A1V9EFR1_9BACT</name>
<keyword evidence="9" id="KW-0406">Ion transport</keyword>
<evidence type="ECO:0000313" key="19">
    <source>
        <dbReference type="Proteomes" id="UP000192610"/>
    </source>
</evidence>
<evidence type="ECO:0000256" key="4">
    <source>
        <dbReference type="ARBA" id="ARBA00022452"/>
    </source>
</evidence>
<dbReference type="PANTHER" id="PTHR32552">
    <property type="entry name" value="FERRICHROME IRON RECEPTOR-RELATED"/>
    <property type="match status" value="1"/>
</dbReference>
<protein>
    <submittedName>
        <fullName evidence="18">TonB-dependent receptor</fullName>
    </submittedName>
</protein>
<organism evidence="18 19">
    <name type="scientific">Niastella yeongjuensis</name>
    <dbReference type="NCBI Taxonomy" id="354355"/>
    <lineage>
        <taxon>Bacteria</taxon>
        <taxon>Pseudomonadati</taxon>
        <taxon>Bacteroidota</taxon>
        <taxon>Chitinophagia</taxon>
        <taxon>Chitinophagales</taxon>
        <taxon>Chitinophagaceae</taxon>
        <taxon>Niastella</taxon>
    </lineage>
</organism>
<evidence type="ECO:0000256" key="8">
    <source>
        <dbReference type="ARBA" id="ARBA00023004"/>
    </source>
</evidence>
<accession>A0A1V9EFR1</accession>
<dbReference type="Gene3D" id="2.40.170.20">
    <property type="entry name" value="TonB-dependent receptor, beta-barrel domain"/>
    <property type="match status" value="1"/>
</dbReference>
<evidence type="ECO:0000256" key="1">
    <source>
        <dbReference type="ARBA" id="ARBA00004571"/>
    </source>
</evidence>
<dbReference type="SUPFAM" id="SSF56935">
    <property type="entry name" value="Porins"/>
    <property type="match status" value="1"/>
</dbReference>
<dbReference type="Gene3D" id="2.170.130.10">
    <property type="entry name" value="TonB-dependent receptor, plug domain"/>
    <property type="match status" value="1"/>
</dbReference>
<dbReference type="InterPro" id="IPR036942">
    <property type="entry name" value="Beta-barrel_TonB_sf"/>
</dbReference>
<evidence type="ECO:0000256" key="11">
    <source>
        <dbReference type="ARBA" id="ARBA00023136"/>
    </source>
</evidence>
<keyword evidence="5" id="KW-0410">Iron transport</keyword>
<dbReference type="Pfam" id="PF13715">
    <property type="entry name" value="CarbopepD_reg_2"/>
    <property type="match status" value="1"/>
</dbReference>
<keyword evidence="4 14" id="KW-1134">Transmembrane beta strand</keyword>
<evidence type="ECO:0000256" key="5">
    <source>
        <dbReference type="ARBA" id="ARBA00022496"/>
    </source>
</evidence>
<gene>
    <name evidence="18" type="ORF">A4H97_09825</name>
</gene>
<keyword evidence="12 18" id="KW-0675">Receptor</keyword>
<evidence type="ECO:0000256" key="12">
    <source>
        <dbReference type="ARBA" id="ARBA00023170"/>
    </source>
</evidence>
<evidence type="ECO:0000256" key="14">
    <source>
        <dbReference type="PROSITE-ProRule" id="PRU01360"/>
    </source>
</evidence>
<evidence type="ECO:0000256" key="7">
    <source>
        <dbReference type="ARBA" id="ARBA00022729"/>
    </source>
</evidence>
<dbReference type="PROSITE" id="PS52016">
    <property type="entry name" value="TONB_DEPENDENT_REC_3"/>
    <property type="match status" value="1"/>
</dbReference>
<dbReference type="PANTHER" id="PTHR32552:SF68">
    <property type="entry name" value="FERRICHROME OUTER MEMBRANE TRANSPORTER_PHAGE RECEPTOR"/>
    <property type="match status" value="1"/>
</dbReference>
<dbReference type="STRING" id="354355.SAMN05660816_03576"/>
<dbReference type="GO" id="GO:0009279">
    <property type="term" value="C:cell outer membrane"/>
    <property type="evidence" value="ECO:0007669"/>
    <property type="project" value="UniProtKB-SubCell"/>
</dbReference>
<evidence type="ECO:0000259" key="16">
    <source>
        <dbReference type="Pfam" id="PF00593"/>
    </source>
</evidence>
<comment type="caution">
    <text evidence="18">The sequence shown here is derived from an EMBL/GenBank/DDBJ whole genome shotgun (WGS) entry which is preliminary data.</text>
</comment>
<evidence type="ECO:0000256" key="2">
    <source>
        <dbReference type="ARBA" id="ARBA00009810"/>
    </source>
</evidence>
<sequence>MAAPAANTTETPVEKETGIVKGTIQTTDNQPAAYVTVTLKDAGRATFTDEYGTYSLKNIKPGQYVLKVTMAGLQSKEETIVVKANETTVLDFKLAEDRKQLEEIVVTQHKTLNDQPVNVGKISLNPMDVPQALSVIGQGQIREQQALKLSDVIRNVNGVYLTTTRGNVQESFGARGYALGSTNLFKNGFRINSGVIPEMSSLEKVEVLKGSGAILYGQVAPGGVVNMVTKQPKFNFGGEVSLGAGSYGLIKPAFDVYGPISKSIAYRINGTYMKANSFRDQVSSERYYVNPSLLFKLGKRTELIAEGDYLNDNFTPDFGIGSLDGKQIPNVGRSTFFGTPWQYNKTQQTTTTLTVRHQLSTNWKLNASFSDQYYKRDYYSVERVQADATGKWARPLGRINSNEKFYAGQINLIGKFNTAKLEHNLLTGIDADRTETYNKDYDINGKTYDTINILDASQYKQRTDIPEANGIRERLAPVNRFGGYVQDLIKLSDKFNVLAGVRWAYVETRGIDSTSLTDGKKTTGATRYDNAFSPRFGLVYKPFQTTSFFVSYSNSFTTNTGQDLDGKAIKPSIIDQYEVGVKNQFLNGLLSTNVTLYRIINNNLAQMASNLRDGSINVNPNIKLLSGETTSDGVEVDVAASPIPGLNITAGYSYNYMRYTKTDTTVGSFKTGERLVNNPAHTANGSIFYTFGNGRLEGFKIGTTIVYLGKRFGGWNTDVTKTSPVTYRDRLIAVSGYTTIDITAGYTFRKKISLLAKVSNLTNTYNVSVHENYSVNPIPPTQFVATLSYKF</sequence>
<keyword evidence="7" id="KW-0732">Signal</keyword>
<evidence type="ECO:0000256" key="6">
    <source>
        <dbReference type="ARBA" id="ARBA00022692"/>
    </source>
</evidence>
<dbReference type="Pfam" id="PF00593">
    <property type="entry name" value="TonB_dep_Rec_b-barrel"/>
    <property type="match status" value="1"/>
</dbReference>
<dbReference type="InterPro" id="IPR037066">
    <property type="entry name" value="Plug_dom_sf"/>
</dbReference>
<comment type="subcellular location">
    <subcellularLocation>
        <location evidence="1 14">Cell outer membrane</location>
        <topology evidence="1 14">Multi-pass membrane protein</topology>
    </subcellularLocation>
</comment>
<keyword evidence="3 14" id="KW-0813">Transport</keyword>
<feature type="domain" description="TonB-dependent receptor plug" evidence="17">
    <location>
        <begin position="126"/>
        <end position="224"/>
    </location>
</feature>
<evidence type="ECO:0000313" key="18">
    <source>
        <dbReference type="EMBL" id="OQP44902.1"/>
    </source>
</evidence>
<keyword evidence="6 14" id="KW-0812">Transmembrane</keyword>
<dbReference type="InterPro" id="IPR000531">
    <property type="entry name" value="Beta-barrel_TonB"/>
</dbReference>
<dbReference type="Gene3D" id="2.60.40.1120">
    <property type="entry name" value="Carboxypeptidase-like, regulatory domain"/>
    <property type="match status" value="1"/>
</dbReference>
<proteinExistence type="inferred from homology"/>
<dbReference type="InterPro" id="IPR039426">
    <property type="entry name" value="TonB-dep_rcpt-like"/>
</dbReference>